<evidence type="ECO:0000259" key="1">
    <source>
        <dbReference type="Pfam" id="PF23154"/>
    </source>
</evidence>
<dbReference type="SUPFAM" id="SSF53474">
    <property type="entry name" value="alpha/beta-Hydrolases"/>
    <property type="match status" value="1"/>
</dbReference>
<gene>
    <name evidence="2" type="ORF">JTE90_027160</name>
</gene>
<dbReference type="GO" id="GO:0044545">
    <property type="term" value="C:NSL complex"/>
    <property type="evidence" value="ECO:0007669"/>
    <property type="project" value="TreeGrafter"/>
</dbReference>
<dbReference type="InterPro" id="IPR026555">
    <property type="entry name" value="NSL3/Tex30"/>
</dbReference>
<dbReference type="EMBL" id="JAFNEN010000847">
    <property type="protein sequence ID" value="KAG8176856.1"/>
    <property type="molecule type" value="Genomic_DNA"/>
</dbReference>
<dbReference type="PANTHER" id="PTHR13136">
    <property type="entry name" value="TESTIS DEVELOPMENT PROTEIN PRTD"/>
    <property type="match status" value="1"/>
</dbReference>
<sequence length="392" mass="44912">MAFESKYLSVEQYLRRLSGLDKEVLLVDHNYVKAWNAHPDSHRTKPAHLLFMKGLQRYPLSDVNVIDEDVDVESVDEPITNPFDNPKSKVLPSECERNLRNTQLFRETEQEDFDLSKFSSSQRKLYQQVMNVLYDDKLAKLCHSGSLNEPLKRRTSLDKAARQMRQIFGLVFWNMDLLSWLHKTLLNNLEVSTLSIYIDVLQTLKAKVPTLVDRVLQSCAGTTVGDAVIQIFKKSWDPVSPILNQNKPKKLPGNAIILICPSRPNQGTQHSPRLRYWLHNLGCLCKVLNLASHQEEGKDFSTFEESLEHLMASIRNKVIETKNHYPNRPLILLGWTLGALLACHDLNDLSSGQQSAYPFRWWPKCIHVLHRRHRGLFGPVMRANRAGGGGWG</sequence>
<reference evidence="2 3" key="1">
    <citation type="journal article" date="2022" name="Nat. Ecol. Evol.">
        <title>A masculinizing supergene underlies an exaggerated male reproductive morph in a spider.</title>
        <authorList>
            <person name="Hendrickx F."/>
            <person name="De Corte Z."/>
            <person name="Sonet G."/>
            <person name="Van Belleghem S.M."/>
            <person name="Kostlbacher S."/>
            <person name="Vangestel C."/>
        </authorList>
    </citation>
    <scope>NUCLEOTIDE SEQUENCE [LARGE SCALE GENOMIC DNA]</scope>
    <source>
        <strain evidence="2">W744_W776</strain>
    </source>
</reference>
<protein>
    <recommendedName>
        <fullName evidence="1">KANSL3 helical domain-containing protein</fullName>
    </recommendedName>
</protein>
<evidence type="ECO:0000313" key="3">
    <source>
        <dbReference type="Proteomes" id="UP000827092"/>
    </source>
</evidence>
<comment type="caution">
    <text evidence="2">The sequence shown here is derived from an EMBL/GenBank/DDBJ whole genome shotgun (WGS) entry which is preliminary data.</text>
</comment>
<dbReference type="InterPro" id="IPR056519">
    <property type="entry name" value="KANSL3_1st"/>
</dbReference>
<feature type="domain" description="KANSL3 helical" evidence="1">
    <location>
        <begin position="120"/>
        <end position="218"/>
    </location>
</feature>
<organism evidence="2 3">
    <name type="scientific">Oedothorax gibbosus</name>
    <dbReference type="NCBI Taxonomy" id="931172"/>
    <lineage>
        <taxon>Eukaryota</taxon>
        <taxon>Metazoa</taxon>
        <taxon>Ecdysozoa</taxon>
        <taxon>Arthropoda</taxon>
        <taxon>Chelicerata</taxon>
        <taxon>Arachnida</taxon>
        <taxon>Araneae</taxon>
        <taxon>Araneomorphae</taxon>
        <taxon>Entelegynae</taxon>
        <taxon>Araneoidea</taxon>
        <taxon>Linyphiidae</taxon>
        <taxon>Erigoninae</taxon>
        <taxon>Oedothorax</taxon>
    </lineage>
</organism>
<name>A0AAV6TYL3_9ARAC</name>
<dbReference type="PANTHER" id="PTHR13136:SF16">
    <property type="entry name" value="KAT8 REGULATORY NSL COMPLEX SUBUNIT 3"/>
    <property type="match status" value="1"/>
</dbReference>
<proteinExistence type="predicted"/>
<keyword evidence="3" id="KW-1185">Reference proteome</keyword>
<dbReference type="InterPro" id="IPR029058">
    <property type="entry name" value="AB_hydrolase_fold"/>
</dbReference>
<dbReference type="Proteomes" id="UP000827092">
    <property type="component" value="Unassembled WGS sequence"/>
</dbReference>
<dbReference type="GO" id="GO:0045944">
    <property type="term" value="P:positive regulation of transcription by RNA polymerase II"/>
    <property type="evidence" value="ECO:0007669"/>
    <property type="project" value="TreeGrafter"/>
</dbReference>
<dbReference type="Pfam" id="PF23154">
    <property type="entry name" value="KANSL3_1st"/>
    <property type="match status" value="1"/>
</dbReference>
<dbReference type="AlphaFoldDB" id="A0AAV6TYL3"/>
<evidence type="ECO:0000313" key="2">
    <source>
        <dbReference type="EMBL" id="KAG8176856.1"/>
    </source>
</evidence>
<accession>A0AAV6TYL3</accession>